<reference evidence="10 11" key="1">
    <citation type="submission" date="2015-09" db="EMBL/GenBank/DDBJ databases">
        <title>Draft genome of the parasitic nematode Teladorsagia circumcincta isolate WARC Sus (inbred).</title>
        <authorList>
            <person name="Mitreva M."/>
        </authorList>
    </citation>
    <scope>NUCLEOTIDE SEQUENCE [LARGE SCALE GENOMIC DNA]</scope>
    <source>
        <strain evidence="10 11">S</strain>
    </source>
</reference>
<organism evidence="10 11">
    <name type="scientific">Teladorsagia circumcincta</name>
    <name type="common">Brown stomach worm</name>
    <name type="synonym">Ostertagia circumcincta</name>
    <dbReference type="NCBI Taxonomy" id="45464"/>
    <lineage>
        <taxon>Eukaryota</taxon>
        <taxon>Metazoa</taxon>
        <taxon>Ecdysozoa</taxon>
        <taxon>Nematoda</taxon>
        <taxon>Chromadorea</taxon>
        <taxon>Rhabditida</taxon>
        <taxon>Rhabditina</taxon>
        <taxon>Rhabditomorpha</taxon>
        <taxon>Strongyloidea</taxon>
        <taxon>Trichostrongylidae</taxon>
        <taxon>Teladorsagia</taxon>
    </lineage>
</organism>
<dbReference type="InterPro" id="IPR024079">
    <property type="entry name" value="MetalloPept_cat_dom_sf"/>
</dbReference>
<dbReference type="EMBL" id="KZ347981">
    <property type="protein sequence ID" value="PIO66857.1"/>
    <property type="molecule type" value="Genomic_DNA"/>
</dbReference>
<feature type="domain" description="Peptidase M12A" evidence="9">
    <location>
        <begin position="127"/>
        <end position="297"/>
    </location>
</feature>
<dbReference type="PANTHER" id="PTHR10127:SF780">
    <property type="entry name" value="METALLOENDOPEPTIDASE"/>
    <property type="match status" value="1"/>
</dbReference>
<keyword evidence="11" id="KW-1185">Reference proteome</keyword>
<dbReference type="OrthoDB" id="5851760at2759"/>
<gene>
    <name evidence="10" type="ORF">TELCIR_11414</name>
</gene>
<dbReference type="GO" id="GO:0004222">
    <property type="term" value="F:metalloendopeptidase activity"/>
    <property type="evidence" value="ECO:0007669"/>
    <property type="project" value="UniProtKB-UniRule"/>
</dbReference>
<feature type="active site" evidence="7">
    <location>
        <position position="235"/>
    </location>
</feature>
<keyword evidence="4 7" id="KW-0862">Zinc</keyword>
<dbReference type="Proteomes" id="UP000230423">
    <property type="component" value="Unassembled WGS sequence"/>
</dbReference>
<keyword evidence="5 7" id="KW-0482">Metalloprotease</keyword>
<evidence type="ECO:0000256" key="2">
    <source>
        <dbReference type="ARBA" id="ARBA00022723"/>
    </source>
</evidence>
<evidence type="ECO:0000313" key="11">
    <source>
        <dbReference type="Proteomes" id="UP000230423"/>
    </source>
</evidence>
<dbReference type="InterPro" id="IPR034035">
    <property type="entry name" value="Astacin-like_dom"/>
</dbReference>
<evidence type="ECO:0000256" key="6">
    <source>
        <dbReference type="ARBA" id="ARBA00023157"/>
    </source>
</evidence>
<feature type="binding site" evidence="7">
    <location>
        <position position="238"/>
    </location>
    <ligand>
        <name>Zn(2+)</name>
        <dbReference type="ChEBI" id="CHEBI:29105"/>
        <note>catalytic</note>
    </ligand>
</feature>
<dbReference type="Gene3D" id="3.40.390.10">
    <property type="entry name" value="Collagenase (Catalytic Domain)"/>
    <property type="match status" value="1"/>
</dbReference>
<keyword evidence="2 7" id="KW-0479">Metal-binding</keyword>
<keyword evidence="6" id="KW-1015">Disulfide bond</keyword>
<evidence type="ECO:0000313" key="10">
    <source>
        <dbReference type="EMBL" id="PIO66857.1"/>
    </source>
</evidence>
<evidence type="ECO:0000256" key="4">
    <source>
        <dbReference type="ARBA" id="ARBA00022833"/>
    </source>
</evidence>
<feature type="binding site" evidence="7">
    <location>
        <position position="234"/>
    </location>
    <ligand>
        <name>Zn(2+)</name>
        <dbReference type="ChEBI" id="CHEBI:29105"/>
        <note>catalytic</note>
    </ligand>
</feature>
<dbReference type="PANTHER" id="PTHR10127">
    <property type="entry name" value="DISCOIDIN, CUB, EGF, LAMININ , AND ZINC METALLOPROTEASE DOMAIN CONTAINING"/>
    <property type="match status" value="1"/>
</dbReference>
<dbReference type="CDD" id="cd04280">
    <property type="entry name" value="ZnMc_astacin_like"/>
    <property type="match status" value="1"/>
</dbReference>
<comment type="cofactor">
    <cofactor evidence="7 8">
        <name>Zn(2+)</name>
        <dbReference type="ChEBI" id="CHEBI:29105"/>
    </cofactor>
    <text evidence="7 8">Binds 1 zinc ion per subunit.</text>
</comment>
<protein>
    <recommendedName>
        <fullName evidence="8">Metalloendopeptidase</fullName>
        <ecNumber evidence="8">3.4.24.-</ecNumber>
    </recommendedName>
</protein>
<dbReference type="GO" id="GO:0006508">
    <property type="term" value="P:proteolysis"/>
    <property type="evidence" value="ECO:0007669"/>
    <property type="project" value="UniProtKB-KW"/>
</dbReference>
<feature type="binding site" evidence="7">
    <location>
        <position position="244"/>
    </location>
    <ligand>
        <name>Zn(2+)</name>
        <dbReference type="ChEBI" id="CHEBI:29105"/>
        <note>catalytic</note>
    </ligand>
</feature>
<keyword evidence="3 7" id="KW-0378">Hydrolase</keyword>
<dbReference type="Pfam" id="PF01400">
    <property type="entry name" value="Astacin"/>
    <property type="match status" value="1"/>
</dbReference>
<evidence type="ECO:0000256" key="7">
    <source>
        <dbReference type="PROSITE-ProRule" id="PRU01211"/>
    </source>
</evidence>
<keyword evidence="1 7" id="KW-0645">Protease</keyword>
<dbReference type="SMART" id="SM00235">
    <property type="entry name" value="ZnMc"/>
    <property type="match status" value="1"/>
</dbReference>
<dbReference type="AlphaFoldDB" id="A0A2G9U9B9"/>
<dbReference type="GO" id="GO:0008270">
    <property type="term" value="F:zinc ion binding"/>
    <property type="evidence" value="ECO:0007669"/>
    <property type="project" value="UniProtKB-UniRule"/>
</dbReference>
<name>A0A2G9U9B9_TELCI</name>
<dbReference type="InterPro" id="IPR001506">
    <property type="entry name" value="Peptidase_M12A"/>
</dbReference>
<comment type="caution">
    <text evidence="7">Lacks conserved residue(s) required for the propagation of feature annotation.</text>
</comment>
<evidence type="ECO:0000256" key="3">
    <source>
        <dbReference type="ARBA" id="ARBA00022801"/>
    </source>
</evidence>
<dbReference type="SUPFAM" id="SSF55486">
    <property type="entry name" value="Metalloproteases ('zincins'), catalytic domain"/>
    <property type="match status" value="1"/>
</dbReference>
<evidence type="ECO:0000259" key="9">
    <source>
        <dbReference type="PROSITE" id="PS51864"/>
    </source>
</evidence>
<evidence type="ECO:0000256" key="5">
    <source>
        <dbReference type="ARBA" id="ARBA00023049"/>
    </source>
</evidence>
<dbReference type="EC" id="3.4.24.-" evidence="8"/>
<sequence>MKRKREENNAKRQHSAEVFCQHRLMTGVSKAGTGPAFADDRMDIPDFVLFLAACLGATLSTSPPEWRTELSEESKRFKREIDDEVQPMGDSIVEVNMKSGVASALFQGDIVLTKEQQDQIAADSGTRARRQAFDKKGWKAELWSEGVPYMFSNLNEEAKTAFRKAAQLWMDNTCINFTEYQIPKKGDVNRPKTKYYLVVYEGAGCESNVGRTSKEGPQVLSLGRGCETIGHAAHEIGHALGFFHTHTRHDRDQFITVHKDKIPFDWQRQFDPQTTEANNNYDLTYDYGSIMHYGSKR</sequence>
<proteinExistence type="predicted"/>
<accession>A0A2G9U9B9</accession>
<dbReference type="PROSITE" id="PS51864">
    <property type="entry name" value="ASTACIN"/>
    <property type="match status" value="1"/>
</dbReference>
<dbReference type="PRINTS" id="PR00480">
    <property type="entry name" value="ASTACIN"/>
</dbReference>
<dbReference type="InterPro" id="IPR006026">
    <property type="entry name" value="Peptidase_Metallo"/>
</dbReference>
<evidence type="ECO:0000256" key="8">
    <source>
        <dbReference type="RuleBase" id="RU361183"/>
    </source>
</evidence>
<evidence type="ECO:0000256" key="1">
    <source>
        <dbReference type="ARBA" id="ARBA00022670"/>
    </source>
</evidence>